<dbReference type="AlphaFoldDB" id="I4A8G3"/>
<dbReference type="HOGENOM" id="CLU_077650_0_0_9"/>
<dbReference type="PANTHER" id="PTHR34227">
    <property type="entry name" value="CHAPERONE PROTEIN YCDY"/>
    <property type="match status" value="1"/>
</dbReference>
<protein>
    <submittedName>
        <fullName evidence="2">Putative component of anaerobic dehydrogenase</fullName>
    </submittedName>
</protein>
<dbReference type="Pfam" id="PF02613">
    <property type="entry name" value="Nitrate_red_del"/>
    <property type="match status" value="1"/>
</dbReference>
<dbReference type="OrthoDB" id="9814424at2"/>
<evidence type="ECO:0000313" key="3">
    <source>
        <dbReference type="Proteomes" id="UP000006053"/>
    </source>
</evidence>
<accession>I4A8G3</accession>
<proteinExistence type="predicted"/>
<name>I4A8G3_DESDJ</name>
<keyword evidence="3" id="KW-1185">Reference proteome</keyword>
<evidence type="ECO:0000313" key="2">
    <source>
        <dbReference type="EMBL" id="AFM00248.1"/>
    </source>
</evidence>
<sequence>MPNSIVADQELHSSLFDWQTISNAFAFLASILNNQPDQEMIKRLRTVFNEEESPFQRQGGSYQLIAGYLNDSDQKSIAELVQELSVEWTRLFRGISPVYCPQPPYAGVYNSVDGVGVDAIMAITQLYSSHGLGIRQDNHNRMDYLGTLLDFISILAKRAAQETELGNFTVEEAIKTDILDFLQKYILPWVDKFIDNAQEYAQTDLFRGYLILLSESLKELKILIED</sequence>
<dbReference type="SUPFAM" id="SSF89155">
    <property type="entry name" value="TorD-like"/>
    <property type="match status" value="1"/>
</dbReference>
<reference evidence="2 3" key="2">
    <citation type="journal article" date="2015" name="J. Bacteriol.">
        <title>Genomic, proteomic, and biochemical analysis of the organohalide respiratory pathway in Desulfitobacterium dehalogenans.</title>
        <authorList>
            <person name="Kruse T."/>
            <person name="van de Pas B.A."/>
            <person name="Atteia A."/>
            <person name="Krab K."/>
            <person name="Hagen W.R."/>
            <person name="Goodwin L."/>
            <person name="Chain P."/>
            <person name="Boeren S."/>
            <person name="Maphosa F."/>
            <person name="Schraa G."/>
            <person name="de Vos W.M."/>
            <person name="van der Oost J."/>
            <person name="Smidt H."/>
            <person name="Stams A.J."/>
        </authorList>
    </citation>
    <scope>NUCLEOTIDE SEQUENCE [LARGE SCALE GENOMIC DNA]</scope>
    <source>
        <strain evidence="3">ATCC 51507 / DSM 9161 / JW/IU-DC1</strain>
    </source>
</reference>
<dbReference type="eggNOG" id="COG3381">
    <property type="taxonomic scope" value="Bacteria"/>
</dbReference>
<reference evidence="3" key="1">
    <citation type="submission" date="2012-06" db="EMBL/GenBank/DDBJ databases">
        <title>Complete sequence of Desulfitobacterium dehalogenans ATCC 51507.</title>
        <authorList>
            <person name="Lucas S."/>
            <person name="Han J."/>
            <person name="Lapidus A."/>
            <person name="Cheng J.-F."/>
            <person name="Goodwin L."/>
            <person name="Pitluck S."/>
            <person name="Peters L."/>
            <person name="Ovchinnikova G."/>
            <person name="Teshima H."/>
            <person name="Detter J.C."/>
            <person name="Han C."/>
            <person name="Tapia R."/>
            <person name="Land M."/>
            <person name="Hauser L."/>
            <person name="Kyrpides N."/>
            <person name="Ivanova N."/>
            <person name="Pagani I."/>
            <person name="Kruse T."/>
            <person name="de Vos W.M."/>
            <person name="Smidt H."/>
            <person name="Woyke T."/>
        </authorList>
    </citation>
    <scope>NUCLEOTIDE SEQUENCE [LARGE SCALE GENOMIC DNA]</scope>
    <source>
        <strain evidence="3">ATCC 51507 / DSM 9161 / JW/IU-DC1</strain>
    </source>
</reference>
<dbReference type="Proteomes" id="UP000006053">
    <property type="component" value="Chromosome"/>
</dbReference>
<dbReference type="InterPro" id="IPR036411">
    <property type="entry name" value="TorD-like_sf"/>
</dbReference>
<dbReference type="RefSeq" id="WP_014793736.1">
    <property type="nucleotide sequence ID" value="NC_018017.1"/>
</dbReference>
<organism evidence="2 3">
    <name type="scientific">Desulfitobacterium dehalogenans (strain ATCC 51507 / DSM 9161 / JW/IU-DC1)</name>
    <dbReference type="NCBI Taxonomy" id="756499"/>
    <lineage>
        <taxon>Bacteria</taxon>
        <taxon>Bacillati</taxon>
        <taxon>Bacillota</taxon>
        <taxon>Clostridia</taxon>
        <taxon>Eubacteriales</taxon>
        <taxon>Desulfitobacteriaceae</taxon>
        <taxon>Desulfitobacterium</taxon>
    </lineage>
</organism>
<dbReference type="InterPro" id="IPR050289">
    <property type="entry name" value="TorD/DmsD_chaperones"/>
</dbReference>
<gene>
    <name evidence="2" type="ordered locus">Desde_1855</name>
</gene>
<dbReference type="KEGG" id="ddh:Desde_1855"/>
<dbReference type="STRING" id="756499.Desde_1855"/>
<keyword evidence="1" id="KW-0143">Chaperone</keyword>
<evidence type="ECO:0000256" key="1">
    <source>
        <dbReference type="ARBA" id="ARBA00023186"/>
    </source>
</evidence>
<dbReference type="InterPro" id="IPR020945">
    <property type="entry name" value="DMSO/NO3_reduct_chaperone"/>
</dbReference>
<dbReference type="EMBL" id="CP003348">
    <property type="protein sequence ID" value="AFM00248.1"/>
    <property type="molecule type" value="Genomic_DNA"/>
</dbReference>
<dbReference type="Gene3D" id="1.10.3480.10">
    <property type="entry name" value="TorD-like"/>
    <property type="match status" value="1"/>
</dbReference>
<dbReference type="PANTHER" id="PTHR34227:SF1">
    <property type="entry name" value="DIMETHYL SULFOXIDE REDUCTASE CHAPERONE-RELATED"/>
    <property type="match status" value="1"/>
</dbReference>